<evidence type="ECO:0008006" key="3">
    <source>
        <dbReference type="Google" id="ProtNLM"/>
    </source>
</evidence>
<protein>
    <recommendedName>
        <fullName evidence="3">Natural product</fullName>
    </recommendedName>
</protein>
<dbReference type="EMBL" id="FQZN01000015">
    <property type="protein sequence ID" value="SHJ10333.1"/>
    <property type="molecule type" value="Genomic_DNA"/>
</dbReference>
<sequence>MNFNDLKNNALTKNQMRAIKGGGLNGNGTCGAISPTGTRICNVSKSTALAAFAGGGNGARWCCDSCGSTKYCG</sequence>
<dbReference type="eggNOG" id="ENOG5030M2F">
    <property type="taxonomic scope" value="Bacteria"/>
</dbReference>
<evidence type="ECO:0000313" key="2">
    <source>
        <dbReference type="Proteomes" id="UP000184192"/>
    </source>
</evidence>
<dbReference type="GeneID" id="92712690"/>
<gene>
    <name evidence="1" type="ORF">SAMN05444350_11577</name>
</gene>
<organism evidence="1 2">
    <name type="scientific">Bacteroides stercorirosoris</name>
    <dbReference type="NCBI Taxonomy" id="871324"/>
    <lineage>
        <taxon>Bacteria</taxon>
        <taxon>Pseudomonadati</taxon>
        <taxon>Bacteroidota</taxon>
        <taxon>Bacteroidia</taxon>
        <taxon>Bacteroidales</taxon>
        <taxon>Bacteroidaceae</taxon>
        <taxon>Bacteroides</taxon>
    </lineage>
</organism>
<dbReference type="Proteomes" id="UP000184192">
    <property type="component" value="Unassembled WGS sequence"/>
</dbReference>
<dbReference type="AlphaFoldDB" id="A0A1M6GK86"/>
<evidence type="ECO:0000313" key="1">
    <source>
        <dbReference type="EMBL" id="SHJ10333.1"/>
    </source>
</evidence>
<accession>A0A1M6GK86</accession>
<dbReference type="RefSeq" id="WP_025830607.1">
    <property type="nucleotide sequence ID" value="NZ_FQZN01000015.1"/>
</dbReference>
<keyword evidence="2" id="KW-1185">Reference proteome</keyword>
<name>A0A1M6GK86_9BACE</name>
<reference evidence="2" key="1">
    <citation type="submission" date="2016-11" db="EMBL/GenBank/DDBJ databases">
        <authorList>
            <person name="Varghese N."/>
            <person name="Submissions S."/>
        </authorList>
    </citation>
    <scope>NUCLEOTIDE SEQUENCE [LARGE SCALE GENOMIC DNA]</scope>
    <source>
        <strain evidence="2">DSM 26884</strain>
    </source>
</reference>
<proteinExistence type="predicted"/>